<comment type="caution">
    <text evidence="1">The sequence shown here is derived from an EMBL/GenBank/DDBJ whole genome shotgun (WGS) entry which is preliminary data.</text>
</comment>
<dbReference type="RefSeq" id="WP_349659852.1">
    <property type="nucleotide sequence ID" value="NZ_JBEGDG010000007.1"/>
</dbReference>
<dbReference type="Proteomes" id="UP001478862">
    <property type="component" value="Unassembled WGS sequence"/>
</dbReference>
<proteinExistence type="predicted"/>
<accession>A0ABV1MRT6</accession>
<evidence type="ECO:0000313" key="1">
    <source>
        <dbReference type="EMBL" id="MEQ6355223.1"/>
    </source>
</evidence>
<gene>
    <name evidence="1" type="ORF">ABNX05_11395</name>
</gene>
<organism evidence="1 2">
    <name type="scientific">Lysinibacillus zambalensis</name>
    <dbReference type="NCBI Taxonomy" id="3160866"/>
    <lineage>
        <taxon>Bacteria</taxon>
        <taxon>Bacillati</taxon>
        <taxon>Bacillota</taxon>
        <taxon>Bacilli</taxon>
        <taxon>Bacillales</taxon>
        <taxon>Bacillaceae</taxon>
        <taxon>Lysinibacillus</taxon>
    </lineage>
</organism>
<dbReference type="EMBL" id="JBEGDG010000007">
    <property type="protein sequence ID" value="MEQ6355223.1"/>
    <property type="molecule type" value="Genomic_DNA"/>
</dbReference>
<sequence>MKTFEYVVTNEMLGDMEGHINAASLENAIDELKDYYAHKLGVDYDSVNIQSIEEIND</sequence>
<keyword evidence="2" id="KW-1185">Reference proteome</keyword>
<protein>
    <submittedName>
        <fullName evidence="1">Uncharacterized protein</fullName>
    </submittedName>
</protein>
<evidence type="ECO:0000313" key="2">
    <source>
        <dbReference type="Proteomes" id="UP001478862"/>
    </source>
</evidence>
<name>A0ABV1MRT6_9BACI</name>
<reference evidence="1 2" key="1">
    <citation type="submission" date="2024-06" db="EMBL/GenBank/DDBJ databases">
        <title>Lysinibacillus zambalefons sp. nov., a Novel Firmicute Isolated from the Poon Bato Zambales Hyperalkaline Spring.</title>
        <authorList>
            <person name="Aja J.A."/>
            <person name="Lazaro J.E.H."/>
            <person name="Llorin L.D."/>
            <person name="Lim K.R."/>
            <person name="Teodosio J."/>
            <person name="Dalisay D.S."/>
        </authorList>
    </citation>
    <scope>NUCLEOTIDE SEQUENCE [LARGE SCALE GENOMIC DNA]</scope>
    <source>
        <strain evidence="1 2">M3</strain>
    </source>
</reference>